<evidence type="ECO:0000259" key="1">
    <source>
        <dbReference type="Pfam" id="PF03114"/>
    </source>
</evidence>
<organism evidence="2 3">
    <name type="scientific">Ranitomeya imitator</name>
    <name type="common">mimic poison frog</name>
    <dbReference type="NCBI Taxonomy" id="111125"/>
    <lineage>
        <taxon>Eukaryota</taxon>
        <taxon>Metazoa</taxon>
        <taxon>Chordata</taxon>
        <taxon>Craniata</taxon>
        <taxon>Vertebrata</taxon>
        <taxon>Euteleostomi</taxon>
        <taxon>Amphibia</taxon>
        <taxon>Batrachia</taxon>
        <taxon>Anura</taxon>
        <taxon>Neobatrachia</taxon>
        <taxon>Hyloidea</taxon>
        <taxon>Dendrobatidae</taxon>
        <taxon>Dendrobatinae</taxon>
        <taxon>Ranitomeya</taxon>
    </lineage>
</organism>
<dbReference type="InterPro" id="IPR027267">
    <property type="entry name" value="AH/BAR_dom_sf"/>
</dbReference>
<dbReference type="Gene3D" id="1.10.10.10">
    <property type="entry name" value="Winged helix-like DNA-binding domain superfamily/Winged helix DNA-binding domain"/>
    <property type="match status" value="1"/>
</dbReference>
<dbReference type="Proteomes" id="UP001176940">
    <property type="component" value="Unassembled WGS sequence"/>
</dbReference>
<dbReference type="Pfam" id="PF03114">
    <property type="entry name" value="BAR"/>
    <property type="match status" value="1"/>
</dbReference>
<comment type="caution">
    <text evidence="2">The sequence shown here is derived from an EMBL/GenBank/DDBJ whole genome shotgun (WGS) entry which is preliminary data.</text>
</comment>
<reference evidence="2" key="1">
    <citation type="submission" date="2023-07" db="EMBL/GenBank/DDBJ databases">
        <authorList>
            <person name="Stuckert A."/>
        </authorList>
    </citation>
    <scope>NUCLEOTIDE SEQUENCE</scope>
</reference>
<name>A0ABN9KVT0_9NEOB</name>
<protein>
    <recommendedName>
        <fullName evidence="1">BAR domain-containing protein</fullName>
    </recommendedName>
</protein>
<dbReference type="InterPro" id="IPR036388">
    <property type="entry name" value="WH-like_DNA-bd_sf"/>
</dbReference>
<keyword evidence="3" id="KW-1185">Reference proteome</keyword>
<proteinExistence type="predicted"/>
<dbReference type="InterPro" id="IPR004148">
    <property type="entry name" value="BAR_dom"/>
</dbReference>
<gene>
    <name evidence="2" type="ORF">RIMI_LOCUS2687421</name>
</gene>
<evidence type="ECO:0000313" key="3">
    <source>
        <dbReference type="Proteomes" id="UP001176940"/>
    </source>
</evidence>
<accession>A0ABN9KVT0</accession>
<dbReference type="EMBL" id="CAUEEQ010003836">
    <property type="protein sequence ID" value="CAJ0926119.1"/>
    <property type="molecule type" value="Genomic_DNA"/>
</dbReference>
<feature type="domain" description="BAR" evidence="1">
    <location>
        <begin position="45"/>
        <end position="144"/>
    </location>
</feature>
<dbReference type="Gene3D" id="1.20.1270.60">
    <property type="entry name" value="Arfaptin homology (AH) domain/BAR domain"/>
    <property type="match status" value="1"/>
</dbReference>
<sequence length="152" mass="17225">MVKTKELSKDTRNKIVALHQAGKTHKTFRPHQGFNNKSIKITIIKYDTLLSEKISGAEGTKLDHDFQEMERKIDITNKVVAELLTKTTEYLQPNPAYRARLGMINTMSKIRGQVKATGYPQTEGLLGESMLRYGRELGVESEFGLSTTFYNV</sequence>
<evidence type="ECO:0000313" key="2">
    <source>
        <dbReference type="EMBL" id="CAJ0926119.1"/>
    </source>
</evidence>
<dbReference type="SUPFAM" id="SSF103657">
    <property type="entry name" value="BAR/IMD domain-like"/>
    <property type="match status" value="1"/>
</dbReference>